<feature type="transmembrane region" description="Helical" evidence="2">
    <location>
        <begin position="534"/>
        <end position="554"/>
    </location>
</feature>
<evidence type="ECO:0000256" key="2">
    <source>
        <dbReference type="SAM" id="Phobius"/>
    </source>
</evidence>
<keyword evidence="2" id="KW-0812">Transmembrane</keyword>
<name>A0AAJ0BW47_9PEZI</name>
<accession>A0AAJ0BW47</accession>
<dbReference type="EMBL" id="MU839016">
    <property type="protein sequence ID" value="KAK1765331.1"/>
    <property type="molecule type" value="Genomic_DNA"/>
</dbReference>
<sequence>MEKGQFQMHQEPLVPNAENEASVPPTGHNKVAYRDSESSKTKRFINIWLPLVGHVLLCLLVTLTVAFKLNGYMALAYDWQPRSQPGNHYVFRVSDITTLLSVATRLIDFVAGMWTGILAWRCALILLENRGLSVKHLGQIVGGLKLGPLKRLRGLEWPIAVVLLFIFPQAFIEPLFSGSVNWNFAVDYAPSIQVPNLPVTVKSQDWFWYLTQGITRKQYVRQATGLAGIMWSATDSELSKGGTVTSPGGVTCRHVMPNRMPVNSTLLDATVPCIQIHNITWPTEVVPNDIRGYAWSKGNQLGVFGNNPFDYIQSGVAALFNRSQPRWNTPSTVKIHHNNATATFPIATKWSGSMTVFLLLARQRNTNCSPVRANAFGSSSYITNHLSNVFPADSNSVDETCYTYGTVHFTAGVMKAPKSSFVSDQVVEYNPSAAAPDGAPRPTEDEIAAAIEPSIWTREALWLMTDAMADIAVMNTSLLPTWENLDNYTATLIRYAYLANWDSLHASFDQDDAAMLTAQPAQPRLRASVSLTRLFVWFAVTLLVPATGVIVGFVHSRYSRRGMIGGTVPLLFIDSSAILERYPDLSAMGDVTEEDEQRLSEMVLHQVSPSQPGFRLGLGTAT</sequence>
<dbReference type="GeneID" id="85313818"/>
<dbReference type="AlphaFoldDB" id="A0AAJ0BW47"/>
<feature type="transmembrane region" description="Helical" evidence="2">
    <location>
        <begin position="44"/>
        <end position="67"/>
    </location>
</feature>
<reference evidence="3" key="1">
    <citation type="submission" date="2023-06" db="EMBL/GenBank/DDBJ databases">
        <title>Genome-scale phylogeny and comparative genomics of the fungal order Sordariales.</title>
        <authorList>
            <consortium name="Lawrence Berkeley National Laboratory"/>
            <person name="Hensen N."/>
            <person name="Bonometti L."/>
            <person name="Westerberg I."/>
            <person name="Brannstrom I.O."/>
            <person name="Guillou S."/>
            <person name="Cros-Aarteil S."/>
            <person name="Calhoun S."/>
            <person name="Haridas S."/>
            <person name="Kuo A."/>
            <person name="Mondo S."/>
            <person name="Pangilinan J."/>
            <person name="Riley R."/>
            <person name="Labutti K."/>
            <person name="Andreopoulos B."/>
            <person name="Lipzen A."/>
            <person name="Chen C."/>
            <person name="Yanf M."/>
            <person name="Daum C."/>
            <person name="Ng V."/>
            <person name="Clum A."/>
            <person name="Steindorff A."/>
            <person name="Ohm R."/>
            <person name="Martin F."/>
            <person name="Silar P."/>
            <person name="Natvig D."/>
            <person name="Lalanne C."/>
            <person name="Gautier V."/>
            <person name="Ament-Velasquez S.L."/>
            <person name="Kruys A."/>
            <person name="Hutchinson M.I."/>
            <person name="Powell A.J."/>
            <person name="Barry K."/>
            <person name="Miller A.N."/>
            <person name="Grigoriev I.V."/>
            <person name="Debuchy R."/>
            <person name="Gladieux P."/>
            <person name="Thoren M.H."/>
            <person name="Johannesson H."/>
        </authorList>
    </citation>
    <scope>NUCLEOTIDE SEQUENCE</scope>
    <source>
        <strain evidence="3">8032-3</strain>
    </source>
</reference>
<feature type="region of interest" description="Disordered" evidence="1">
    <location>
        <begin position="1"/>
        <end position="34"/>
    </location>
</feature>
<keyword evidence="2" id="KW-0472">Membrane</keyword>
<keyword evidence="4" id="KW-1185">Reference proteome</keyword>
<protein>
    <submittedName>
        <fullName evidence="3">Uncharacterized protein</fullName>
    </submittedName>
</protein>
<dbReference type="RefSeq" id="XP_060281544.1">
    <property type="nucleotide sequence ID" value="XM_060430631.1"/>
</dbReference>
<organism evidence="3 4">
    <name type="scientific">Phialemonium atrogriseum</name>
    <dbReference type="NCBI Taxonomy" id="1093897"/>
    <lineage>
        <taxon>Eukaryota</taxon>
        <taxon>Fungi</taxon>
        <taxon>Dikarya</taxon>
        <taxon>Ascomycota</taxon>
        <taxon>Pezizomycotina</taxon>
        <taxon>Sordariomycetes</taxon>
        <taxon>Sordariomycetidae</taxon>
        <taxon>Cephalothecales</taxon>
        <taxon>Cephalothecaceae</taxon>
        <taxon>Phialemonium</taxon>
    </lineage>
</organism>
<proteinExistence type="predicted"/>
<gene>
    <name evidence="3" type="ORF">QBC33DRAFT_571872</name>
</gene>
<keyword evidence="2" id="KW-1133">Transmembrane helix</keyword>
<dbReference type="Proteomes" id="UP001244011">
    <property type="component" value="Unassembled WGS sequence"/>
</dbReference>
<evidence type="ECO:0000313" key="3">
    <source>
        <dbReference type="EMBL" id="KAK1765331.1"/>
    </source>
</evidence>
<evidence type="ECO:0000313" key="4">
    <source>
        <dbReference type="Proteomes" id="UP001244011"/>
    </source>
</evidence>
<evidence type="ECO:0000256" key="1">
    <source>
        <dbReference type="SAM" id="MobiDB-lite"/>
    </source>
</evidence>
<comment type="caution">
    <text evidence="3">The sequence shown here is derived from an EMBL/GenBank/DDBJ whole genome shotgun (WGS) entry which is preliminary data.</text>
</comment>